<feature type="transmembrane region" description="Helical" evidence="1">
    <location>
        <begin position="28"/>
        <end position="48"/>
    </location>
</feature>
<dbReference type="RefSeq" id="WP_119513933.1">
    <property type="nucleotide sequence ID" value="NZ_QXFK01000018.1"/>
</dbReference>
<reference evidence="2 3" key="1">
    <citation type="submission" date="2018-08" db="EMBL/GenBank/DDBJ databases">
        <title>Altererythrobacter sp.Ery1 and Ery12, the genome sequencing of novel strains in genus Alterythrobacter.</title>
        <authorList>
            <person name="Cheng H."/>
            <person name="Wu Y.-H."/>
            <person name="Fang C."/>
            <person name="Xu X.-W."/>
        </authorList>
    </citation>
    <scope>NUCLEOTIDE SEQUENCE [LARGE SCALE GENOMIC DNA]</scope>
    <source>
        <strain evidence="2 3">Ery1</strain>
    </source>
</reference>
<keyword evidence="3" id="KW-1185">Reference proteome</keyword>
<proteinExistence type="predicted"/>
<accession>A0A418NEV3</accession>
<organism evidence="2 3">
    <name type="scientific">Pelagerythrobacter aerophilus</name>
    <dbReference type="NCBI Taxonomy" id="2306995"/>
    <lineage>
        <taxon>Bacteria</taxon>
        <taxon>Pseudomonadati</taxon>
        <taxon>Pseudomonadota</taxon>
        <taxon>Alphaproteobacteria</taxon>
        <taxon>Sphingomonadales</taxon>
        <taxon>Erythrobacteraceae</taxon>
        <taxon>Pelagerythrobacter</taxon>
    </lineage>
</organism>
<dbReference type="Proteomes" id="UP000285092">
    <property type="component" value="Unassembled WGS sequence"/>
</dbReference>
<dbReference type="OrthoDB" id="648493at2"/>
<gene>
    <name evidence="2" type="ORF">D2V04_12100</name>
</gene>
<evidence type="ECO:0000313" key="3">
    <source>
        <dbReference type="Proteomes" id="UP000285092"/>
    </source>
</evidence>
<feature type="transmembrane region" description="Helical" evidence="1">
    <location>
        <begin position="129"/>
        <end position="150"/>
    </location>
</feature>
<name>A0A418NEV3_9SPHN</name>
<dbReference type="AlphaFoldDB" id="A0A418NEV3"/>
<evidence type="ECO:0000256" key="1">
    <source>
        <dbReference type="SAM" id="Phobius"/>
    </source>
</evidence>
<feature type="transmembrane region" description="Helical" evidence="1">
    <location>
        <begin position="187"/>
        <end position="204"/>
    </location>
</feature>
<evidence type="ECO:0000313" key="2">
    <source>
        <dbReference type="EMBL" id="RIV76875.1"/>
    </source>
</evidence>
<feature type="transmembrane region" description="Helical" evidence="1">
    <location>
        <begin position="94"/>
        <end position="117"/>
    </location>
</feature>
<comment type="caution">
    <text evidence="2">The sequence shown here is derived from an EMBL/GenBank/DDBJ whole genome shotgun (WGS) entry which is preliminary data.</text>
</comment>
<feature type="transmembrane region" description="Helical" evidence="1">
    <location>
        <begin position="162"/>
        <end position="181"/>
    </location>
</feature>
<keyword evidence="1" id="KW-0472">Membrane</keyword>
<protein>
    <submittedName>
        <fullName evidence="2">Uncharacterized protein</fullName>
    </submittedName>
</protein>
<keyword evidence="1" id="KW-1133">Transmembrane helix</keyword>
<dbReference type="EMBL" id="QXFK01000018">
    <property type="protein sequence ID" value="RIV76875.1"/>
    <property type="molecule type" value="Genomic_DNA"/>
</dbReference>
<feature type="transmembrane region" description="Helical" evidence="1">
    <location>
        <begin position="60"/>
        <end position="82"/>
    </location>
</feature>
<keyword evidence="1" id="KW-0812">Transmembrane</keyword>
<sequence length="251" mass="28172">MATVSDSVPDTIVHSAPRSHDFIGDQRFFTRLAIGLALFIVAAFAQFALRGIVDYRAAPFWVHLHGGLMLAWLALFTTQNWLIERRAIVQHRMLGRVGVVLALLVALTASFTGYWAVAMERQPPFFPPAYFIALTQVTAVFYMALVFWAVSLRRNTQWHRRLMFASLILILEPALGRVLPLPLMMPWGEWVVLVVQLAVFLIILRHDRKALGRVHAATWAGIATVTLQHVVIEGLAIAPPFIRFAEAIAAR</sequence>